<dbReference type="Proteomes" id="UP000322234">
    <property type="component" value="Unassembled WGS sequence"/>
</dbReference>
<feature type="transmembrane region" description="Helical" evidence="2">
    <location>
        <begin position="73"/>
        <end position="102"/>
    </location>
</feature>
<evidence type="ECO:0000256" key="1">
    <source>
        <dbReference type="SAM" id="MobiDB-lite"/>
    </source>
</evidence>
<proteinExistence type="predicted"/>
<keyword evidence="2" id="KW-0472">Membrane</keyword>
<comment type="caution">
    <text evidence="3">The sequence shown here is derived from an EMBL/GenBank/DDBJ whole genome shotgun (WGS) entry which is preliminary data.</text>
</comment>
<feature type="region of interest" description="Disordered" evidence="1">
    <location>
        <begin position="37"/>
        <end position="56"/>
    </location>
</feature>
<keyword evidence="2" id="KW-1133">Transmembrane helix</keyword>
<keyword evidence="4" id="KW-1185">Reference proteome</keyword>
<reference evidence="3" key="1">
    <citation type="submission" date="2019-10" db="EMBL/GenBank/DDBJ databases">
        <title>The sequence and de novo assembly of the wild yak genome.</title>
        <authorList>
            <person name="Liu Y."/>
        </authorList>
    </citation>
    <scope>NUCLEOTIDE SEQUENCE [LARGE SCALE GENOMIC DNA]</scope>
    <source>
        <strain evidence="3">WY2019</strain>
    </source>
</reference>
<protein>
    <submittedName>
        <fullName evidence="3">Uncharacterized protein</fullName>
    </submittedName>
</protein>
<dbReference type="EMBL" id="VBQZ03000005">
    <property type="protein sequence ID" value="MXQ80612.1"/>
    <property type="molecule type" value="Genomic_DNA"/>
</dbReference>
<accession>A0A6B0QU77</accession>
<keyword evidence="2" id="KW-0812">Transmembrane</keyword>
<evidence type="ECO:0000256" key="2">
    <source>
        <dbReference type="SAM" id="Phobius"/>
    </source>
</evidence>
<organism evidence="3 4">
    <name type="scientific">Bos mutus</name>
    <name type="common">wild yak</name>
    <dbReference type="NCBI Taxonomy" id="72004"/>
    <lineage>
        <taxon>Eukaryota</taxon>
        <taxon>Metazoa</taxon>
        <taxon>Chordata</taxon>
        <taxon>Craniata</taxon>
        <taxon>Vertebrata</taxon>
        <taxon>Euteleostomi</taxon>
        <taxon>Mammalia</taxon>
        <taxon>Eutheria</taxon>
        <taxon>Laurasiatheria</taxon>
        <taxon>Artiodactyla</taxon>
        <taxon>Ruminantia</taxon>
        <taxon>Pecora</taxon>
        <taxon>Bovidae</taxon>
        <taxon>Bovinae</taxon>
        <taxon>Bos</taxon>
    </lineage>
</organism>
<sequence>MLVGPSFGRAERPTATLVELTTLGEAAGKCTVVHGKQRPYPAAPKGEAGQISGSYQERGQLERPRYGYRERKLCIFTAALSPLALGAALPWVGTVTAAALWWTTAE</sequence>
<evidence type="ECO:0000313" key="3">
    <source>
        <dbReference type="EMBL" id="MXQ80612.1"/>
    </source>
</evidence>
<name>A0A6B0QU77_9CETA</name>
<dbReference type="AlphaFoldDB" id="A0A6B0QU77"/>
<evidence type="ECO:0000313" key="4">
    <source>
        <dbReference type="Proteomes" id="UP000322234"/>
    </source>
</evidence>
<gene>
    <name evidence="3" type="ORF">E5288_WYG008842</name>
</gene>